<dbReference type="GO" id="GO:0031177">
    <property type="term" value="F:phosphopantetheine binding"/>
    <property type="evidence" value="ECO:0007669"/>
    <property type="project" value="InterPro"/>
</dbReference>
<gene>
    <name evidence="10" type="ORF">K435DRAFT_971624</name>
</gene>
<dbReference type="Proteomes" id="UP000297245">
    <property type="component" value="Unassembled WGS sequence"/>
</dbReference>
<comment type="pathway">
    <text evidence="1">Secondary metabolite biosynthesis.</text>
</comment>
<dbReference type="InterPro" id="IPR016039">
    <property type="entry name" value="Thiolase-like"/>
</dbReference>
<evidence type="ECO:0000256" key="3">
    <source>
        <dbReference type="ARBA" id="ARBA00022553"/>
    </source>
</evidence>
<dbReference type="InterPro" id="IPR014031">
    <property type="entry name" value="Ketoacyl_synth_C"/>
</dbReference>
<feature type="domain" description="Ketosynthase family 3 (KS3)" evidence="8">
    <location>
        <begin position="2"/>
        <end position="421"/>
    </location>
</feature>
<dbReference type="PROSITE" id="PS52004">
    <property type="entry name" value="KS3_2"/>
    <property type="match status" value="1"/>
</dbReference>
<dbReference type="PANTHER" id="PTHR43775">
    <property type="entry name" value="FATTY ACID SYNTHASE"/>
    <property type="match status" value="1"/>
</dbReference>
<dbReference type="Pfam" id="PF08659">
    <property type="entry name" value="KR"/>
    <property type="match status" value="1"/>
</dbReference>
<dbReference type="SUPFAM" id="SSF47336">
    <property type="entry name" value="ACP-like"/>
    <property type="match status" value="1"/>
</dbReference>
<dbReference type="SMART" id="SM00825">
    <property type="entry name" value="PKS_KS"/>
    <property type="match status" value="1"/>
</dbReference>
<evidence type="ECO:0000256" key="4">
    <source>
        <dbReference type="ARBA" id="ARBA00022679"/>
    </source>
</evidence>
<keyword evidence="4" id="KW-0808">Transferase</keyword>
<protein>
    <submittedName>
        <fullName evidence="10">Uncharacterized protein</fullName>
    </submittedName>
</protein>
<feature type="active site" description="Proton acceptor; for dehydratase activity" evidence="6">
    <location>
        <position position="922"/>
    </location>
</feature>
<dbReference type="InterPro" id="IPR013120">
    <property type="entry name" value="FAR_NAD-bd"/>
</dbReference>
<evidence type="ECO:0000256" key="5">
    <source>
        <dbReference type="ARBA" id="ARBA00023268"/>
    </source>
</evidence>
<dbReference type="SMART" id="SM00823">
    <property type="entry name" value="PKS_PP"/>
    <property type="match status" value="1"/>
</dbReference>
<dbReference type="SMART" id="SM00827">
    <property type="entry name" value="PKS_AT"/>
    <property type="match status" value="1"/>
</dbReference>
<dbReference type="GO" id="GO:0006633">
    <property type="term" value="P:fatty acid biosynthetic process"/>
    <property type="evidence" value="ECO:0007669"/>
    <property type="project" value="TreeGrafter"/>
</dbReference>
<evidence type="ECO:0000256" key="6">
    <source>
        <dbReference type="PROSITE-ProRule" id="PRU01363"/>
    </source>
</evidence>
<dbReference type="SMART" id="SM00826">
    <property type="entry name" value="PKS_DH"/>
    <property type="match status" value="1"/>
</dbReference>
<dbReference type="InterPro" id="IPR032821">
    <property type="entry name" value="PKS_assoc"/>
</dbReference>
<dbReference type="SUPFAM" id="SSF51735">
    <property type="entry name" value="NAD(P)-binding Rossmann-fold domains"/>
    <property type="match status" value="2"/>
</dbReference>
<proteinExistence type="predicted"/>
<keyword evidence="11" id="KW-1185">Reference proteome</keyword>
<dbReference type="InterPro" id="IPR014043">
    <property type="entry name" value="Acyl_transferase_dom"/>
</dbReference>
<dbReference type="Gene3D" id="1.10.1200.10">
    <property type="entry name" value="ACP-like"/>
    <property type="match status" value="1"/>
</dbReference>
<dbReference type="GO" id="GO:0004312">
    <property type="term" value="F:fatty acid synthase activity"/>
    <property type="evidence" value="ECO:0007669"/>
    <property type="project" value="TreeGrafter"/>
</dbReference>
<dbReference type="PANTHER" id="PTHR43775:SF37">
    <property type="entry name" value="SI:DKEY-61P9.11"/>
    <property type="match status" value="1"/>
</dbReference>
<feature type="active site" description="Proton donor; for dehydratase activity" evidence="6">
    <location>
        <position position="1075"/>
    </location>
</feature>
<dbReference type="SMART" id="SM00822">
    <property type="entry name" value="PKS_KR"/>
    <property type="match status" value="1"/>
</dbReference>
<accession>A0A4S8L4N6</accession>
<dbReference type="InterPro" id="IPR049900">
    <property type="entry name" value="PKS_mFAS_DH"/>
</dbReference>
<dbReference type="InterPro" id="IPR042104">
    <property type="entry name" value="PKS_dehydratase_sf"/>
</dbReference>
<dbReference type="Pfam" id="PF16197">
    <property type="entry name" value="KAsynt_C_assoc"/>
    <property type="match status" value="1"/>
</dbReference>
<dbReference type="InterPro" id="IPR020841">
    <property type="entry name" value="PKS_Beta-ketoAc_synthase_dom"/>
</dbReference>
<dbReference type="Pfam" id="PF00109">
    <property type="entry name" value="ketoacyl-synt"/>
    <property type="match status" value="1"/>
</dbReference>
<dbReference type="InterPro" id="IPR009081">
    <property type="entry name" value="PP-bd_ACP"/>
</dbReference>
<dbReference type="InterPro" id="IPR049551">
    <property type="entry name" value="PKS_DH_C"/>
</dbReference>
<dbReference type="Pfam" id="PF07993">
    <property type="entry name" value="NAD_binding_4"/>
    <property type="match status" value="1"/>
</dbReference>
<dbReference type="GO" id="GO:0044550">
    <property type="term" value="P:secondary metabolite biosynthetic process"/>
    <property type="evidence" value="ECO:0007669"/>
    <property type="project" value="UniProtKB-ARBA"/>
</dbReference>
<dbReference type="Pfam" id="PF00550">
    <property type="entry name" value="PP-binding"/>
    <property type="match status" value="1"/>
</dbReference>
<feature type="domain" description="PKS/mFAS DH" evidence="9">
    <location>
        <begin position="888"/>
        <end position="1164"/>
    </location>
</feature>
<feature type="region of interest" description="C-terminal hotdog fold" evidence="6">
    <location>
        <begin position="1014"/>
        <end position="1164"/>
    </location>
</feature>
<dbReference type="Pfam" id="PF00698">
    <property type="entry name" value="Acyl_transf_1"/>
    <property type="match status" value="1"/>
</dbReference>
<dbReference type="InterPro" id="IPR036736">
    <property type="entry name" value="ACP-like_sf"/>
</dbReference>
<dbReference type="EMBL" id="ML179672">
    <property type="protein sequence ID" value="THU83293.1"/>
    <property type="molecule type" value="Genomic_DNA"/>
</dbReference>
<reference evidence="10 11" key="1">
    <citation type="journal article" date="2019" name="Nat. Ecol. Evol.">
        <title>Megaphylogeny resolves global patterns of mushroom evolution.</title>
        <authorList>
            <person name="Varga T."/>
            <person name="Krizsan K."/>
            <person name="Foldi C."/>
            <person name="Dima B."/>
            <person name="Sanchez-Garcia M."/>
            <person name="Sanchez-Ramirez S."/>
            <person name="Szollosi G.J."/>
            <person name="Szarkandi J.G."/>
            <person name="Papp V."/>
            <person name="Albert L."/>
            <person name="Andreopoulos W."/>
            <person name="Angelini C."/>
            <person name="Antonin V."/>
            <person name="Barry K.W."/>
            <person name="Bougher N.L."/>
            <person name="Buchanan P."/>
            <person name="Buyck B."/>
            <person name="Bense V."/>
            <person name="Catcheside P."/>
            <person name="Chovatia M."/>
            <person name="Cooper J."/>
            <person name="Damon W."/>
            <person name="Desjardin D."/>
            <person name="Finy P."/>
            <person name="Geml J."/>
            <person name="Haridas S."/>
            <person name="Hughes K."/>
            <person name="Justo A."/>
            <person name="Karasinski D."/>
            <person name="Kautmanova I."/>
            <person name="Kiss B."/>
            <person name="Kocsube S."/>
            <person name="Kotiranta H."/>
            <person name="LaButti K.M."/>
            <person name="Lechner B.E."/>
            <person name="Liimatainen K."/>
            <person name="Lipzen A."/>
            <person name="Lukacs Z."/>
            <person name="Mihaltcheva S."/>
            <person name="Morgado L.N."/>
            <person name="Niskanen T."/>
            <person name="Noordeloos M.E."/>
            <person name="Ohm R.A."/>
            <person name="Ortiz-Santana B."/>
            <person name="Ovrebo C."/>
            <person name="Racz N."/>
            <person name="Riley R."/>
            <person name="Savchenko A."/>
            <person name="Shiryaev A."/>
            <person name="Soop K."/>
            <person name="Spirin V."/>
            <person name="Szebenyi C."/>
            <person name="Tomsovsky M."/>
            <person name="Tulloss R.E."/>
            <person name="Uehling J."/>
            <person name="Grigoriev I.V."/>
            <person name="Vagvolgyi C."/>
            <person name="Papp T."/>
            <person name="Martin F.M."/>
            <person name="Miettinen O."/>
            <person name="Hibbett D.S."/>
            <person name="Nagy L.G."/>
        </authorList>
    </citation>
    <scope>NUCLEOTIDE SEQUENCE [LARGE SCALE GENOMIC DNA]</scope>
    <source>
        <strain evidence="10 11">CBS 962.96</strain>
    </source>
</reference>
<dbReference type="Gene3D" id="3.40.366.10">
    <property type="entry name" value="Malonyl-Coenzyme A Acyl Carrier Protein, domain 2"/>
    <property type="match status" value="1"/>
</dbReference>
<dbReference type="InterPro" id="IPR057326">
    <property type="entry name" value="KR_dom"/>
</dbReference>
<dbReference type="Pfam" id="PF02801">
    <property type="entry name" value="Ketoacyl-synt_C"/>
    <property type="match status" value="1"/>
</dbReference>
<dbReference type="Gene3D" id="3.10.129.110">
    <property type="entry name" value="Polyketide synthase dehydratase"/>
    <property type="match status" value="1"/>
</dbReference>
<dbReference type="InterPro" id="IPR016036">
    <property type="entry name" value="Malonyl_transacylase_ACP-bd"/>
</dbReference>
<feature type="domain" description="Carrier" evidence="7">
    <location>
        <begin position="2036"/>
        <end position="2113"/>
    </location>
</feature>
<evidence type="ECO:0000259" key="8">
    <source>
        <dbReference type="PROSITE" id="PS52004"/>
    </source>
</evidence>
<name>A0A4S8L4N6_DENBC</name>
<dbReference type="InterPro" id="IPR013968">
    <property type="entry name" value="PKS_KR"/>
</dbReference>
<dbReference type="InterPro" id="IPR001227">
    <property type="entry name" value="Ac_transferase_dom_sf"/>
</dbReference>
<dbReference type="SUPFAM" id="SSF52151">
    <property type="entry name" value="FabD/lysophospholipase-like"/>
    <property type="match status" value="1"/>
</dbReference>
<dbReference type="Pfam" id="PF14765">
    <property type="entry name" value="PS-DH"/>
    <property type="match status" value="1"/>
</dbReference>
<dbReference type="InterPro" id="IPR020806">
    <property type="entry name" value="PKS_PP-bd"/>
</dbReference>
<dbReference type="SUPFAM" id="SSF53901">
    <property type="entry name" value="Thiolase-like"/>
    <property type="match status" value="1"/>
</dbReference>
<dbReference type="PROSITE" id="PS50075">
    <property type="entry name" value="CARRIER"/>
    <property type="match status" value="1"/>
</dbReference>
<evidence type="ECO:0000259" key="9">
    <source>
        <dbReference type="PROSITE" id="PS52019"/>
    </source>
</evidence>
<organism evidence="10 11">
    <name type="scientific">Dendrothele bispora (strain CBS 962.96)</name>
    <dbReference type="NCBI Taxonomy" id="1314807"/>
    <lineage>
        <taxon>Eukaryota</taxon>
        <taxon>Fungi</taxon>
        <taxon>Dikarya</taxon>
        <taxon>Basidiomycota</taxon>
        <taxon>Agaricomycotina</taxon>
        <taxon>Agaricomycetes</taxon>
        <taxon>Agaricomycetidae</taxon>
        <taxon>Agaricales</taxon>
        <taxon>Agaricales incertae sedis</taxon>
        <taxon>Dendrothele</taxon>
    </lineage>
</organism>
<dbReference type="InterPro" id="IPR050091">
    <property type="entry name" value="PKS_NRPS_Biosynth_Enz"/>
</dbReference>
<dbReference type="InterPro" id="IPR036291">
    <property type="entry name" value="NAD(P)-bd_dom_sf"/>
</dbReference>
<dbReference type="Gene3D" id="3.40.50.720">
    <property type="entry name" value="NAD(P)-binding Rossmann-like Domain"/>
    <property type="match status" value="2"/>
</dbReference>
<sequence length="2573" mass="282775">MPHNIAIVGVSVEIPSGTLSDNNLDHSSFFQFLLERHQSYEKIPATRFNIDAWHGPNAGQISTAKGSFLKHVDLFDNVEFGISIKDARAMAPSTRKLIEHSFLALYDSGIDYRSRNVGCFTAGTVYGITNVSEADEFDAEGSFAGAPSMMANRVSYHLDLRGPSIPSDTACSSSCTALHLAVNALICGDCDAAVVGGCQLNHQFSDWFNYSQGQVLAKDGTCKPFDISADGFSRGEAAAAIVIKPLDDAIRDGDHVYGMIKGTAVNASGLLGPLNAPVAEAQRDAMLKAFQRAGHSPRDIDYMECHATGTAKGDPTEANWVGKECQRDAQVFIGSVKGNVGHTEICSFLVSLSKVLSMFEHKVIPPNANLFTLNPAINWATYQLHVPLTETPLPCRSGVASVVGIASSGIGGSNAHVVVESPSLDGSSQKLSFEYGTTTPILLVAGGLSPRSATSIITSAIHYAGKKPDLIVPLAVDIGRRARQMTWRTFSVITKDAISAANFPPPVLVPQLQPRVVFVLSGQGPQYDDMGCQLFETFPVFRESVIQSDQIHLKKTGKSLLHDHGLFDSRQLSRSPPSQWKTSLTLPAIAVFQIAMIDLLIYIGINPNFVVGHSAGETTALYASGAGSREMVLELAIARSIAFSSVEGAGGTMAALGCGVDDAQQLIQLAQCSNDVDIACYNSPSAVAISGMEDAIDKILSLAIARGITGQKLKTKVPVHSSMMEMCRERYQCLVADVFTRFDGDHRPRVQTVSTTTGNLVTSPYDDAYFWDNARAPVIFTRALETIMEIDSNVVLIEISPHPVLASYMREQTRFQDRVLSCARRPSKDHGAMELVTFLKMLGDLSVHGYNGIHFHLVYGHPHSNQATRHKNTLIDYPFSRKIFPLYPDVPAVQKQLETRNGPLNHKYLRVNQDTHPCFVGHVVRGESMVPAAGFLEMALEFGATYLFDVVLHSILPLVAEKPIPVEVALDGCHWTVGSVSERRAKYALHADGYLAFEQPPKRENLDIWKLRRRCDTHYTTAIYPALAYALNYGPSYRRVLEVNLSRNEAFVAIEGVTEELPGYEDFILHPAVLDACFHVLCYRPFHGNLDSNVYYLPDRLSKIMLHHPAKRRYFPSRIYAHYIIQSWTPDRVTYNITIADKQGDVLCSIEGFETKAYSLHHLPEPDRFYDIVHQPHSTLPCLPIISNPKASSVSCDALYQRLTLMSLSKERYAPSDSSLSYSPSIRCLREYLLWLSCQKRVINMFIVGLQDCDALCFDITQLLSEDLNASIIYFLCNGHQLLDCNSSTVHGQCGVIQFDRPLQSQGLRLHSFDLTIFVRSADSPISSESAFLISRQLLVPGGCTLVTGEPGAHSPHPDKAVAELKTSPKGADFTKLHQTSEGRTGLLMARFLPCLGDDVYRPFIDENAVIYTYNKGSELDLQWHLSGLDPNREISIWITALTGREGDEASGLIRVLAREFPGWKLRLAIFPSSYSYQQKCHFLQTLPRYFAGESEILVTSDRRVLVRRAVSYHSLSEARLRKDLEPDLPILPSHSFAIIRVVAAASFGSGYGFLGRERLDASTGSLVVGITPAISGDYIVAERACLFPLDHLGGHIPDSMEDQKLLAASIPGLVTSALSPSLSVFNRPHCLDGLSVLLTHSTSPVGHVVNAIFNARGAHVVEVGTELNIIMFSAFQEKSFDLIVSGHTDYRFPQLCQRLLRQKSSRIFLWNAKATGLCDIVQREPYLIFDALAATIPLYPRVALPTEVVHSCSSASFKCRSASSGIDGRPQQHYLFDADKTYILLGGIGSLGPHIALWMYNCGARNIVLTSRAGESALNRDGNEWSYRIVQYLRTCSQLQLRLEKVDAGDSEALRILFASLVPAVTGGFILTAATSDAFFMNLIADDFEYVRNATSRVFDALTTIADVAQWSFLVHFSSVSAVFGNAGQSNYSSCKSVVDGAIGRLENAFSFVCPPIQGTAMVDSPQKKVLASWRVSMQQMIKWLQDAMIQLFNGRNMQTYTPDLDWAELDRAMGPTDIIRHLLPSVSGMGLVSAAVVDRTQALVQVIQKSLEISEDEISMDVPLTSYGLDSLVASRLSFLLEKEFGLSVTQIQLISNMTTGDLLSRLSTRSPSDDLNENGLKRIVDEMSDALMRYSTDYTKFISAPTNLPSVSGKTILITGATGTLGSHILSELLQAEDVQTVHVLIRRNESSSLETLLESALERERLPLSMMTSPKLCLHEFHVGQAMLGLCPETVELLLSSVTHIIHSAWKAHDFVSPLSSYSDLLEGTRSLLTLAVSSKLNAKPSFIFISTVSVCKFKANSAPIPEEQITLQDLEDIMTTPEEIGDSSGYLQSKWVCEQMVDQAVKNADLSALVVRVGQLTGGTRTGVWRTFQWFPALVKSALFLDCLPDGNGLVSWMPVSLAASAIADMYADSKGTVHLVHPRPVSWNSVMTEVAREMSVSLVPYAEWFNRLETGTYSSADFPVFSDFGRNMALGLTDFYRIGTKPASAWRYPTEAMNLEPEVSLSRAITASKTLANPEIPQLCAEDVKDWIKEWQRDGFLPRGVLTKDRASDKALLMVGSELEGRS</sequence>
<dbReference type="Gene3D" id="3.40.47.10">
    <property type="match status" value="1"/>
</dbReference>
<evidence type="ECO:0000256" key="2">
    <source>
        <dbReference type="ARBA" id="ARBA00022450"/>
    </source>
</evidence>
<dbReference type="InterPro" id="IPR014030">
    <property type="entry name" value="Ketoacyl_synth_N"/>
</dbReference>
<keyword evidence="2" id="KW-0596">Phosphopantetheine</keyword>
<dbReference type="InterPro" id="IPR020807">
    <property type="entry name" value="PKS_DH"/>
</dbReference>
<evidence type="ECO:0000313" key="10">
    <source>
        <dbReference type="EMBL" id="THU83293.1"/>
    </source>
</evidence>
<keyword evidence="3" id="KW-0597">Phosphoprotein</keyword>
<dbReference type="PROSITE" id="PS52019">
    <property type="entry name" value="PKS_MFAS_DH"/>
    <property type="match status" value="1"/>
</dbReference>
<dbReference type="CDD" id="cd00833">
    <property type="entry name" value="PKS"/>
    <property type="match status" value="1"/>
</dbReference>
<feature type="region of interest" description="N-terminal hotdog fold" evidence="6">
    <location>
        <begin position="888"/>
        <end position="1002"/>
    </location>
</feature>
<keyword evidence="5" id="KW-0511">Multifunctional enzyme</keyword>
<dbReference type="InterPro" id="IPR016035">
    <property type="entry name" value="Acyl_Trfase/lysoPLipase"/>
</dbReference>
<evidence type="ECO:0000313" key="11">
    <source>
        <dbReference type="Proteomes" id="UP000297245"/>
    </source>
</evidence>
<dbReference type="OrthoDB" id="329835at2759"/>
<evidence type="ECO:0000256" key="1">
    <source>
        <dbReference type="ARBA" id="ARBA00005179"/>
    </source>
</evidence>
<dbReference type="SUPFAM" id="SSF55048">
    <property type="entry name" value="Probable ACP-binding domain of malonyl-CoA ACP transacylase"/>
    <property type="match status" value="1"/>
</dbReference>
<evidence type="ECO:0000259" key="7">
    <source>
        <dbReference type="PROSITE" id="PS50075"/>
    </source>
</evidence>